<dbReference type="OrthoDB" id="3266451at2759"/>
<protein>
    <recommendedName>
        <fullName evidence="2">F-box domain-containing protein</fullName>
    </recommendedName>
</protein>
<dbReference type="Gene3D" id="3.80.10.10">
    <property type="entry name" value="Ribonuclease Inhibitor"/>
    <property type="match status" value="1"/>
</dbReference>
<evidence type="ECO:0000256" key="1">
    <source>
        <dbReference type="SAM" id="Coils"/>
    </source>
</evidence>
<dbReference type="InterPro" id="IPR032675">
    <property type="entry name" value="LRR_dom_sf"/>
</dbReference>
<dbReference type="Pfam" id="PF12937">
    <property type="entry name" value="F-box-like"/>
    <property type="match status" value="1"/>
</dbReference>
<accession>A0A6A4GJ62</accession>
<feature type="coiled-coil region" evidence="1">
    <location>
        <begin position="57"/>
        <end position="84"/>
    </location>
</feature>
<evidence type="ECO:0000259" key="2">
    <source>
        <dbReference type="Pfam" id="PF12937"/>
    </source>
</evidence>
<dbReference type="EMBL" id="ML770007">
    <property type="protein sequence ID" value="KAE9385275.1"/>
    <property type="molecule type" value="Genomic_DNA"/>
</dbReference>
<sequence>MSIDRILCSQCRNPILKTQRVNIDSLEPFSSELYTKLRSEYGPTVFEYNPPGIQDRLLVFDNELEDYEQEIVCLENQLLYIREQYKRLMDHRMKLSSFFSPCRKLPNETLQSIFDYTCDWNFIQDSCSLDLETTPSSPIPSLPALSISAVCSRWRSVATSTTSLWSRLKLKVPAQRASRAFCGAIELYLQRSQDCPLDIHFIGSPNSHNDSQIDGAILSILIQHSFRWRSFCYDGEWILNVLIPAGVEFNTLETVTTNGGLELEVFEKAPKLWDLCIPRLPPKPSCFPWHQITHLDFRVQDSDIDLELDDVMHSSLNLATLKLCQDRRCHITRLSQPRSFDKLTSLTVGVCHFWDDMGLFEYILSSFTFPSLLELHVYSSTSRHFQPALLEEFRTFISRSSSKITKFSLQNVRIHRSVLQSILHLLPSIEDLTIRNHAYSNVLTSEFFSWLQVQSDIPVTQIQTPIPRLCRLSLEFEGTSFDDAAFINTVSSRWIPDPIYAAEVGVDCLRSVVLKFLSCDVDEEVYAPLWNLDRMGLMAVVTGI</sequence>
<keyword evidence="1" id="KW-0175">Coiled coil</keyword>
<gene>
    <name evidence="3" type="ORF">BT96DRAFT_928889</name>
</gene>
<dbReference type="InterPro" id="IPR001810">
    <property type="entry name" value="F-box_dom"/>
</dbReference>
<feature type="domain" description="F-box" evidence="2">
    <location>
        <begin position="104"/>
        <end position="170"/>
    </location>
</feature>
<reference evidence="3" key="1">
    <citation type="journal article" date="2019" name="Environ. Microbiol.">
        <title>Fungal ecological strategies reflected in gene transcription - a case study of two litter decomposers.</title>
        <authorList>
            <person name="Barbi F."/>
            <person name="Kohler A."/>
            <person name="Barry K."/>
            <person name="Baskaran P."/>
            <person name="Daum C."/>
            <person name="Fauchery L."/>
            <person name="Ihrmark K."/>
            <person name="Kuo A."/>
            <person name="LaButti K."/>
            <person name="Lipzen A."/>
            <person name="Morin E."/>
            <person name="Grigoriev I.V."/>
            <person name="Henrissat B."/>
            <person name="Lindahl B."/>
            <person name="Martin F."/>
        </authorList>
    </citation>
    <scope>NUCLEOTIDE SEQUENCE</scope>
    <source>
        <strain evidence="3">JB14</strain>
    </source>
</reference>
<evidence type="ECO:0000313" key="4">
    <source>
        <dbReference type="Proteomes" id="UP000799118"/>
    </source>
</evidence>
<dbReference type="Proteomes" id="UP000799118">
    <property type="component" value="Unassembled WGS sequence"/>
</dbReference>
<dbReference type="AlphaFoldDB" id="A0A6A4GJ62"/>
<proteinExistence type="predicted"/>
<organism evidence="3 4">
    <name type="scientific">Gymnopus androsaceus JB14</name>
    <dbReference type="NCBI Taxonomy" id="1447944"/>
    <lineage>
        <taxon>Eukaryota</taxon>
        <taxon>Fungi</taxon>
        <taxon>Dikarya</taxon>
        <taxon>Basidiomycota</taxon>
        <taxon>Agaricomycotina</taxon>
        <taxon>Agaricomycetes</taxon>
        <taxon>Agaricomycetidae</taxon>
        <taxon>Agaricales</taxon>
        <taxon>Marasmiineae</taxon>
        <taxon>Omphalotaceae</taxon>
        <taxon>Gymnopus</taxon>
    </lineage>
</organism>
<evidence type="ECO:0000313" key="3">
    <source>
        <dbReference type="EMBL" id="KAE9385275.1"/>
    </source>
</evidence>
<name>A0A6A4GJ62_9AGAR</name>
<keyword evidence="4" id="KW-1185">Reference proteome</keyword>
<dbReference type="Gene3D" id="1.20.1280.50">
    <property type="match status" value="1"/>
</dbReference>